<dbReference type="Gene3D" id="1.20.120.330">
    <property type="entry name" value="Nucleotidyltransferases domain 2"/>
    <property type="match status" value="1"/>
</dbReference>
<dbReference type="AlphaFoldDB" id="I7K9C1"/>
<dbReference type="STRING" id="857293.CAAU_2131"/>
<dbReference type="CDD" id="cd05403">
    <property type="entry name" value="NT_KNTase_like"/>
    <property type="match status" value="1"/>
</dbReference>
<accession>I7K9C1</accession>
<protein>
    <submittedName>
        <fullName evidence="3">Nucleotidyltransferase domain protein</fullName>
    </submittedName>
</protein>
<feature type="domain" description="YgxA-like helix-turn-helix" evidence="1">
    <location>
        <begin position="231"/>
        <end position="275"/>
    </location>
</feature>
<keyword evidence="4" id="KW-1185">Reference proteome</keyword>
<proteinExistence type="predicted"/>
<organism evidence="3 4">
    <name type="scientific">Caloramator australicus RC3</name>
    <dbReference type="NCBI Taxonomy" id="857293"/>
    <lineage>
        <taxon>Bacteria</taxon>
        <taxon>Bacillati</taxon>
        <taxon>Bacillota</taxon>
        <taxon>Clostridia</taxon>
        <taxon>Eubacteriales</taxon>
        <taxon>Clostridiaceae</taxon>
        <taxon>Caloramator</taxon>
    </lineage>
</organism>
<dbReference type="InterPro" id="IPR043519">
    <property type="entry name" value="NT_sf"/>
</dbReference>
<comment type="caution">
    <text evidence="3">The sequence shown here is derived from an EMBL/GenBank/DDBJ whole genome shotgun (WGS) entry which is preliminary data.</text>
</comment>
<evidence type="ECO:0000313" key="4">
    <source>
        <dbReference type="Proteomes" id="UP000007652"/>
    </source>
</evidence>
<feature type="domain" description="Polymerase beta nucleotidyltransferase" evidence="2">
    <location>
        <begin position="17"/>
        <end position="107"/>
    </location>
</feature>
<dbReference type="InterPro" id="IPR041143">
    <property type="entry name" value="YgxA_HTH"/>
</dbReference>
<evidence type="ECO:0000259" key="2">
    <source>
        <dbReference type="Pfam" id="PF18765"/>
    </source>
</evidence>
<evidence type="ECO:0000259" key="1">
    <source>
        <dbReference type="Pfam" id="PF18576"/>
    </source>
</evidence>
<sequence length="297" mass="34982">MTNLIKSYQEAYDKAFSKLKNNSNVIAIIVYGSIVSGDIWEESDIDFFVITKEQNKLMNLYSKINDVPIQVNYISKETFIKSYTNLLKGGTFHKAFFTGKLVYCLDDEIKDLFNSIRFYYDRDRNIRNLEILCNIFNCLHYSRKYYFTGKYETSFQWIVDLITNFARLQLNVKGYITDKDILSFAVGMDGEVDKLFNILNTPKTLKEKIYTVLDFIEKYLDQNISNLAMPIIEFLKEKKQFLSIHDIKNSPEFKQLNGDLNYLLDYLAQKGLINQSLRSFTTYGEEELIEELVYYVY</sequence>
<evidence type="ECO:0000313" key="3">
    <source>
        <dbReference type="EMBL" id="CCJ34215.1"/>
    </source>
</evidence>
<keyword evidence="3" id="KW-0808">Transferase</keyword>
<name>I7K9C1_9CLOT</name>
<dbReference type="Gene3D" id="3.30.460.10">
    <property type="entry name" value="Beta Polymerase, domain 2"/>
    <property type="match status" value="1"/>
</dbReference>
<dbReference type="GO" id="GO:0016740">
    <property type="term" value="F:transferase activity"/>
    <property type="evidence" value="ECO:0007669"/>
    <property type="project" value="UniProtKB-KW"/>
</dbReference>
<dbReference type="eggNOG" id="COG1708">
    <property type="taxonomic scope" value="Bacteria"/>
</dbReference>
<reference evidence="3 4" key="1">
    <citation type="journal article" date="2011" name="J. Bacteriol.">
        <title>Draft genome sequence of Caloramator australicus strain RC3T, a thermoanaerobe from the Great Artesian Basin of Australia.</title>
        <authorList>
            <person name="Ogg C.D."/>
            <person name="Patel B.K.C."/>
        </authorList>
    </citation>
    <scope>NUCLEOTIDE SEQUENCE [LARGE SCALE GENOMIC DNA]</scope>
    <source>
        <strain evidence="3 4">RC3</strain>
    </source>
</reference>
<dbReference type="Pfam" id="PF18576">
    <property type="entry name" value="HTH_52"/>
    <property type="match status" value="1"/>
</dbReference>
<dbReference type="Pfam" id="PF18765">
    <property type="entry name" value="Polbeta"/>
    <property type="match status" value="1"/>
</dbReference>
<dbReference type="EMBL" id="CAKP01000113">
    <property type="protein sequence ID" value="CCJ34215.1"/>
    <property type="molecule type" value="Genomic_DNA"/>
</dbReference>
<dbReference type="InterPro" id="IPR041633">
    <property type="entry name" value="Polbeta"/>
</dbReference>
<dbReference type="RefSeq" id="WP_008909471.1">
    <property type="nucleotide sequence ID" value="NZ_CAKP01000113.1"/>
</dbReference>
<dbReference type="SUPFAM" id="SSF81301">
    <property type="entry name" value="Nucleotidyltransferase"/>
    <property type="match status" value="1"/>
</dbReference>
<gene>
    <name evidence="3" type="ORF">CAAU_2131</name>
</gene>
<dbReference type="Proteomes" id="UP000007652">
    <property type="component" value="Unassembled WGS sequence"/>
</dbReference>